<name>A0A8D9BPC1_9HEMI</name>
<dbReference type="InterPro" id="IPR011011">
    <property type="entry name" value="Znf_FYVE_PHD"/>
</dbReference>
<dbReference type="InterPro" id="IPR013083">
    <property type="entry name" value="Znf_RING/FYVE/PHD"/>
</dbReference>
<feature type="region of interest" description="Disordered" evidence="2">
    <location>
        <begin position="64"/>
        <end position="88"/>
    </location>
</feature>
<dbReference type="InterPro" id="IPR057251">
    <property type="entry name" value="FP_C"/>
</dbReference>
<accession>A0A8D9BPC1</accession>
<feature type="domain" description="FP protein C-terminal" evidence="3">
    <location>
        <begin position="286"/>
        <end position="337"/>
    </location>
</feature>
<keyword evidence="1" id="KW-0175">Coiled coil</keyword>
<dbReference type="CDD" id="cd15489">
    <property type="entry name" value="PHD_SF"/>
    <property type="match status" value="1"/>
</dbReference>
<feature type="coiled-coil region" evidence="1">
    <location>
        <begin position="137"/>
        <end position="185"/>
    </location>
</feature>
<proteinExistence type="predicted"/>
<organism evidence="4">
    <name type="scientific">Cacopsylla melanoneura</name>
    <dbReference type="NCBI Taxonomy" id="428564"/>
    <lineage>
        <taxon>Eukaryota</taxon>
        <taxon>Metazoa</taxon>
        <taxon>Ecdysozoa</taxon>
        <taxon>Arthropoda</taxon>
        <taxon>Hexapoda</taxon>
        <taxon>Insecta</taxon>
        <taxon>Pterygota</taxon>
        <taxon>Neoptera</taxon>
        <taxon>Paraneoptera</taxon>
        <taxon>Hemiptera</taxon>
        <taxon>Sternorrhyncha</taxon>
        <taxon>Psylloidea</taxon>
        <taxon>Psyllidae</taxon>
        <taxon>Psyllinae</taxon>
        <taxon>Cacopsylla</taxon>
    </lineage>
</organism>
<dbReference type="AlphaFoldDB" id="A0A8D9BPC1"/>
<evidence type="ECO:0000256" key="1">
    <source>
        <dbReference type="SAM" id="Coils"/>
    </source>
</evidence>
<feature type="compositionally biased region" description="Basic and acidic residues" evidence="2">
    <location>
        <begin position="77"/>
        <end position="88"/>
    </location>
</feature>
<sequence>MVCVKCLLELPTDGDYAVCGKKGCTNVYHFDCTTVSGSSWRSMGPDRKADWRCVPCKEEKARRLETKSQESSLSGKSPRDNKDKDKEWTTKEVMEKFDNKMDTWEATITKILKSSEEKASKKFVEFEKALSYYGDKVDDAHDTVKKLEQKIVLLEKRVQKSENENQEMKTRMRNMEIQLNEREQKDYNNQVEIVGVKDKNCNAEQVFSKIMDKAGFTSGEIQFKTEKYTTKGGDGRPEKTSIKVMFRSQDDRNKVLTKIKREKVYTKLENSVNSDSSPISVNESLCPYYKKLFFEAKRIKREKNFAFLWTKDGRILLKKTVDSNTIRLSCMDDLGKI</sequence>
<reference evidence="4" key="1">
    <citation type="submission" date="2021-05" db="EMBL/GenBank/DDBJ databases">
        <authorList>
            <person name="Alioto T."/>
            <person name="Alioto T."/>
            <person name="Gomez Garrido J."/>
        </authorList>
    </citation>
    <scope>NUCLEOTIDE SEQUENCE</scope>
</reference>
<evidence type="ECO:0000313" key="4">
    <source>
        <dbReference type="EMBL" id="CAG6787801.1"/>
    </source>
</evidence>
<dbReference type="EMBL" id="HBUF01656061">
    <property type="protein sequence ID" value="CAG6787801.1"/>
    <property type="molecule type" value="Transcribed_RNA"/>
</dbReference>
<evidence type="ECO:0000259" key="3">
    <source>
        <dbReference type="Pfam" id="PF25298"/>
    </source>
</evidence>
<dbReference type="Pfam" id="PF25298">
    <property type="entry name" value="Baculo_FP_2nd"/>
    <property type="match status" value="1"/>
</dbReference>
<protein>
    <recommendedName>
        <fullName evidence="3">FP protein C-terminal domain-containing protein</fullName>
    </recommendedName>
</protein>
<dbReference type="Gene3D" id="3.30.40.10">
    <property type="entry name" value="Zinc/RING finger domain, C3HC4 (zinc finger)"/>
    <property type="match status" value="1"/>
</dbReference>
<evidence type="ECO:0000256" key="2">
    <source>
        <dbReference type="SAM" id="MobiDB-lite"/>
    </source>
</evidence>
<dbReference type="SUPFAM" id="SSF57903">
    <property type="entry name" value="FYVE/PHD zinc finger"/>
    <property type="match status" value="1"/>
</dbReference>